<evidence type="ECO:0000256" key="1">
    <source>
        <dbReference type="PROSITE-ProRule" id="PRU10141"/>
    </source>
</evidence>
<feature type="region of interest" description="Disordered" evidence="2">
    <location>
        <begin position="47"/>
        <end position="258"/>
    </location>
</feature>
<feature type="compositionally biased region" description="Acidic residues" evidence="2">
    <location>
        <begin position="169"/>
        <end position="182"/>
    </location>
</feature>
<evidence type="ECO:0000256" key="2">
    <source>
        <dbReference type="SAM" id="MobiDB-lite"/>
    </source>
</evidence>
<evidence type="ECO:0000259" key="3">
    <source>
        <dbReference type="PROSITE" id="PS50887"/>
    </source>
</evidence>
<feature type="compositionally biased region" description="Basic and acidic residues" evidence="2">
    <location>
        <begin position="94"/>
        <end position="112"/>
    </location>
</feature>
<dbReference type="InterPro" id="IPR029016">
    <property type="entry name" value="GAF-like_dom_sf"/>
</dbReference>
<dbReference type="OrthoDB" id="344131at2"/>
<comment type="caution">
    <text evidence="5">The sequence shown here is derived from an EMBL/GenBank/DDBJ whole genome shotgun (WGS) entry which is preliminary data.</text>
</comment>
<dbReference type="SUPFAM" id="SSF55781">
    <property type="entry name" value="GAF domain-like"/>
    <property type="match status" value="2"/>
</dbReference>
<evidence type="ECO:0000313" key="4">
    <source>
        <dbReference type="EMBL" id="MDV6235791.1"/>
    </source>
</evidence>
<keyword evidence="1" id="KW-0547">Nucleotide-binding</keyword>
<feature type="compositionally biased region" description="Basic and acidic residues" evidence="2">
    <location>
        <begin position="239"/>
        <end position="258"/>
    </location>
</feature>
<feature type="binding site" evidence="1">
    <location>
        <position position="726"/>
    </location>
    <ligand>
        <name>ATP</name>
        <dbReference type="ChEBI" id="CHEBI:30616"/>
    </ligand>
</feature>
<dbReference type="Gene3D" id="3.30.450.40">
    <property type="match status" value="2"/>
</dbReference>
<keyword evidence="6" id="KW-1185">Reference proteome</keyword>
<gene>
    <name evidence="4" type="ORF">CH379_009145</name>
    <name evidence="5" type="ORF">CH379_07510</name>
</gene>
<keyword evidence="1" id="KW-0067">ATP-binding</keyword>
<name>A0A2N0BAF5_9LEPT</name>
<dbReference type="InterPro" id="IPR000160">
    <property type="entry name" value="GGDEF_dom"/>
</dbReference>
<proteinExistence type="predicted"/>
<feature type="compositionally biased region" description="Low complexity" evidence="2">
    <location>
        <begin position="13"/>
        <end position="22"/>
    </location>
</feature>
<dbReference type="EMBL" id="NPEF02000010">
    <property type="protein sequence ID" value="MDV6235791.1"/>
    <property type="molecule type" value="Genomic_DNA"/>
</dbReference>
<reference evidence="5" key="1">
    <citation type="submission" date="2017-07" db="EMBL/GenBank/DDBJ databases">
        <title>Leptospira spp. isolated from tropical soils.</title>
        <authorList>
            <person name="Thibeaux R."/>
            <person name="Iraola G."/>
            <person name="Ferres I."/>
            <person name="Bierque E."/>
            <person name="Girault D."/>
            <person name="Soupe-Gilbert M.-E."/>
            <person name="Picardeau M."/>
            <person name="Goarant C."/>
        </authorList>
    </citation>
    <scope>NUCLEOTIDE SEQUENCE [LARGE SCALE GENOMIC DNA]</scope>
    <source>
        <strain evidence="5">ATI7-C-A5</strain>
    </source>
</reference>
<evidence type="ECO:0000313" key="6">
    <source>
        <dbReference type="Proteomes" id="UP000232122"/>
    </source>
</evidence>
<dbReference type="EMBL" id="NPEF01000058">
    <property type="protein sequence ID" value="PJZ93509.1"/>
    <property type="molecule type" value="Genomic_DNA"/>
</dbReference>
<dbReference type="Proteomes" id="UP000232122">
    <property type="component" value="Unassembled WGS sequence"/>
</dbReference>
<evidence type="ECO:0000313" key="5">
    <source>
        <dbReference type="EMBL" id="PJZ93509.1"/>
    </source>
</evidence>
<reference evidence="4 6" key="2">
    <citation type="journal article" date="2018" name="Microb. Genom.">
        <title>Deciphering the unexplored Leptospira diversity from soils uncovers genomic evolution to virulence.</title>
        <authorList>
            <person name="Thibeaux R."/>
            <person name="Iraola G."/>
            <person name="Ferres I."/>
            <person name="Bierque E."/>
            <person name="Girault D."/>
            <person name="Soupe-Gilbert M.E."/>
            <person name="Picardeau M."/>
            <person name="Goarant C."/>
        </authorList>
    </citation>
    <scope>NUCLEOTIDE SEQUENCE [LARGE SCALE GENOMIC DNA]</scope>
    <source>
        <strain evidence="4 6">ATI7-C-A5</strain>
    </source>
</reference>
<dbReference type="PROSITE" id="PS50887">
    <property type="entry name" value="GGDEF"/>
    <property type="match status" value="1"/>
</dbReference>
<dbReference type="AlphaFoldDB" id="A0A2N0BAF5"/>
<dbReference type="GO" id="GO:0005524">
    <property type="term" value="F:ATP binding"/>
    <property type="evidence" value="ECO:0007669"/>
    <property type="project" value="UniProtKB-UniRule"/>
</dbReference>
<feature type="domain" description="GGDEF" evidence="3">
    <location>
        <begin position="655"/>
        <end position="769"/>
    </location>
</feature>
<dbReference type="Gene3D" id="3.30.70.270">
    <property type="match status" value="1"/>
</dbReference>
<accession>A0A2N0BAF5</accession>
<dbReference type="InterPro" id="IPR029787">
    <property type="entry name" value="Nucleotide_cyclase"/>
</dbReference>
<organism evidence="5">
    <name type="scientific">Leptospira ellisii</name>
    <dbReference type="NCBI Taxonomy" id="2023197"/>
    <lineage>
        <taxon>Bacteria</taxon>
        <taxon>Pseudomonadati</taxon>
        <taxon>Spirochaetota</taxon>
        <taxon>Spirochaetia</taxon>
        <taxon>Leptospirales</taxon>
        <taxon>Leptospiraceae</taxon>
        <taxon>Leptospira</taxon>
    </lineage>
</organism>
<feature type="compositionally biased region" description="Basic and acidic residues" evidence="2">
    <location>
        <begin position="1"/>
        <end position="12"/>
    </location>
</feature>
<sequence>MGLLERVSKLVRSDSSGVSSSSVEDEKKSLLKKSESFRTKQGFFQKALGMRKEAESGPSSSTPAETGTALDETFYTADDLSDHVDVVPDADFASDPHSEEFSLPELEDHSFDSEESESIEFPESGFETDSSFSAEPDPFELPKELSTPEGIHTEEISEDPFASSLGSDAENEDDISVDDLFGEEGTSVPEISDSDFEPGSEETFEPEASAESEDGTAPFDEPLLDDASVSSEEDPFGEWVREAEQEAQRSPAKKDQNVASSEKAEFLFDDDSNFTTSPIDLQIASRKKLENYISVFEISKEIGVSTDFANFFENLLFSIMGQIGSESIGIFSSKNGNRDFFRLEDFQGEGFDQEWTISSEDEIYHAVSNAGSVVYAKELMKPILPAKEKEILQKSGAELLVPIRYMEDFFGIMVLSKTISGEDYSVEDLEFLKIIGEIAGSVYKRIYDTEQLHQENQNLKEVIRTNELIISLSRDFASIRNMDEAYDRLFSAFREELKVRRATFMILDGHTKNEFRVFASNLLTPEHVGSFTLPLDSSIVGIVSNIPGVFRIENFRKHPELMRKLSNDELGMMGDFIVIPFINLHWLVGMLIVHETEVPWTDTDRETAVGISEVLAPVFSNLLLVQERDSVFKDPFSPVEEKIEEMILKSARLASSFSLTIFKIQNISRMVKLKGSGFFAAYGEELRKAIQENLSEADFHYRIGQGKYAVVLDGKDREETQVLIRKIKNRLGETERKSKDFQTSVIQHTLCYPADTREKERILELLEES</sequence>
<reference evidence="4" key="3">
    <citation type="submission" date="2023-10" db="EMBL/GenBank/DDBJ databases">
        <authorList>
            <person name="Picardeau M."/>
            <person name="Thibeaux R."/>
        </authorList>
    </citation>
    <scope>NUCLEOTIDE SEQUENCE</scope>
    <source>
        <strain evidence="4">ATI7-C-A5</strain>
    </source>
</reference>
<dbReference type="InterPro" id="IPR017441">
    <property type="entry name" value="Protein_kinase_ATP_BS"/>
</dbReference>
<feature type="region of interest" description="Disordered" evidence="2">
    <location>
        <begin position="1"/>
        <end position="31"/>
    </location>
</feature>
<dbReference type="PROSITE" id="PS00107">
    <property type="entry name" value="PROTEIN_KINASE_ATP"/>
    <property type="match status" value="1"/>
</dbReference>
<dbReference type="SUPFAM" id="SSF55073">
    <property type="entry name" value="Nucleotide cyclase"/>
    <property type="match status" value="1"/>
</dbReference>
<dbReference type="InterPro" id="IPR043128">
    <property type="entry name" value="Rev_trsase/Diguanyl_cyclase"/>
</dbReference>
<feature type="compositionally biased region" description="Acidic residues" evidence="2">
    <location>
        <begin position="192"/>
        <end position="214"/>
    </location>
</feature>
<protein>
    <submittedName>
        <fullName evidence="5">GAF domain-containing protein</fullName>
    </submittedName>
</protein>